<reference evidence="2" key="1">
    <citation type="journal article" date="2011" name="PLoS Genet.">
        <title>Genomic analysis of the necrotrophic fungal pathogens Sclerotinia sclerotiorum and Botrytis cinerea.</title>
        <authorList>
            <person name="Amselem J."/>
            <person name="Cuomo C.A."/>
            <person name="van Kan J.A."/>
            <person name="Viaud M."/>
            <person name="Benito E.P."/>
            <person name="Couloux A."/>
            <person name="Coutinho P.M."/>
            <person name="de Vries R.P."/>
            <person name="Dyer P.S."/>
            <person name="Fillinger S."/>
            <person name="Fournier E."/>
            <person name="Gout L."/>
            <person name="Hahn M."/>
            <person name="Kohn L."/>
            <person name="Lapalu N."/>
            <person name="Plummer K.M."/>
            <person name="Pradier J.M."/>
            <person name="Quevillon E."/>
            <person name="Sharon A."/>
            <person name="Simon A."/>
            <person name="ten Have A."/>
            <person name="Tudzynski B."/>
            <person name="Tudzynski P."/>
            <person name="Wincker P."/>
            <person name="Andrew M."/>
            <person name="Anthouard V."/>
            <person name="Beever R.E."/>
            <person name="Beffa R."/>
            <person name="Benoit I."/>
            <person name="Bouzid O."/>
            <person name="Brault B."/>
            <person name="Chen Z."/>
            <person name="Choquer M."/>
            <person name="Collemare J."/>
            <person name="Cotton P."/>
            <person name="Danchin E.G."/>
            <person name="Da Silva C."/>
            <person name="Gautier A."/>
            <person name="Giraud C."/>
            <person name="Giraud T."/>
            <person name="Gonzalez C."/>
            <person name="Grossetete S."/>
            <person name="Guldener U."/>
            <person name="Henrissat B."/>
            <person name="Howlett B.J."/>
            <person name="Kodira C."/>
            <person name="Kretschmer M."/>
            <person name="Lappartient A."/>
            <person name="Leroch M."/>
            <person name="Levis C."/>
            <person name="Mauceli E."/>
            <person name="Neuveglise C."/>
            <person name="Oeser B."/>
            <person name="Pearson M."/>
            <person name="Poulain J."/>
            <person name="Poussereau N."/>
            <person name="Quesneville H."/>
            <person name="Rascle C."/>
            <person name="Schumacher J."/>
            <person name="Segurens B."/>
            <person name="Sexton A."/>
            <person name="Silva E."/>
            <person name="Sirven C."/>
            <person name="Soanes D.M."/>
            <person name="Talbot N.J."/>
            <person name="Templeton M."/>
            <person name="Yandava C."/>
            <person name="Yarden O."/>
            <person name="Zeng Q."/>
            <person name="Rollins J.A."/>
            <person name="Lebrun M.H."/>
            <person name="Dickman M."/>
        </authorList>
    </citation>
    <scope>NUCLEOTIDE SEQUENCE [LARGE SCALE GENOMIC DNA]</scope>
    <source>
        <strain evidence="2">T4</strain>
    </source>
</reference>
<name>G2YRG5_BOTF4</name>
<dbReference type="HOGENOM" id="CLU_2249713_0_0_1"/>
<protein>
    <submittedName>
        <fullName evidence="1">Uncharacterized protein</fullName>
    </submittedName>
</protein>
<organism evidence="1 2">
    <name type="scientific">Botryotinia fuckeliana (strain T4)</name>
    <name type="common">Noble rot fungus</name>
    <name type="synonym">Botrytis cinerea</name>
    <dbReference type="NCBI Taxonomy" id="999810"/>
    <lineage>
        <taxon>Eukaryota</taxon>
        <taxon>Fungi</taxon>
        <taxon>Dikarya</taxon>
        <taxon>Ascomycota</taxon>
        <taxon>Pezizomycotina</taxon>
        <taxon>Leotiomycetes</taxon>
        <taxon>Helotiales</taxon>
        <taxon>Sclerotiniaceae</taxon>
        <taxon>Botrytis</taxon>
    </lineage>
</organism>
<evidence type="ECO:0000313" key="1">
    <source>
        <dbReference type="EMBL" id="CCD54213.1"/>
    </source>
</evidence>
<gene>
    <name evidence="1" type="ORF">BofuT4_P129130.1</name>
</gene>
<dbReference type="InParanoid" id="G2YRG5"/>
<evidence type="ECO:0000313" key="2">
    <source>
        <dbReference type="Proteomes" id="UP000008177"/>
    </source>
</evidence>
<sequence length="104" mass="12017">MSMSIWSFRLGRLWDPETGDIDSVSWLSEMDTIGERSAVLVWTNGLRGFGCGVNGGMLEEWAFRDSRRLVEDALSYLHSIFHTKTYVFHNYEHESKVHNVKCLC</sequence>
<dbReference type="Proteomes" id="UP000008177">
    <property type="component" value="Unplaced contigs"/>
</dbReference>
<dbReference type="EMBL" id="FQ790350">
    <property type="protein sequence ID" value="CCD54213.1"/>
    <property type="molecule type" value="Genomic_DNA"/>
</dbReference>
<accession>G2YRG5</accession>
<dbReference type="AlphaFoldDB" id="G2YRG5"/>
<proteinExistence type="predicted"/>